<evidence type="ECO:0000313" key="7">
    <source>
        <dbReference type="Proteomes" id="UP000504635"/>
    </source>
</evidence>
<protein>
    <submittedName>
        <fullName evidence="8">Uncharacterized protein LOC115879459</fullName>
    </submittedName>
</protein>
<evidence type="ECO:0000256" key="6">
    <source>
        <dbReference type="SAM" id="Phobius"/>
    </source>
</evidence>
<dbReference type="InterPro" id="IPR017996">
    <property type="entry name" value="MRJP/yellow-related"/>
</dbReference>
<dbReference type="Pfam" id="PF03022">
    <property type="entry name" value="MRJP"/>
    <property type="match status" value="1"/>
</dbReference>
<keyword evidence="7" id="KW-1185">Reference proteome</keyword>
<keyword evidence="6" id="KW-0472">Membrane</keyword>
<accession>A0A6J2XLL3</accession>
<evidence type="ECO:0000256" key="5">
    <source>
        <dbReference type="ARBA" id="ARBA00023180"/>
    </source>
</evidence>
<dbReference type="GO" id="GO:0005576">
    <property type="term" value="C:extracellular region"/>
    <property type="evidence" value="ECO:0007669"/>
    <property type="project" value="UniProtKB-SubCell"/>
</dbReference>
<evidence type="ECO:0000256" key="4">
    <source>
        <dbReference type="ARBA" id="ARBA00022729"/>
    </source>
</evidence>
<comment type="subcellular location">
    <subcellularLocation>
        <location evidence="1">Secreted</location>
    </subcellularLocation>
</comment>
<evidence type="ECO:0000313" key="8">
    <source>
        <dbReference type="RefSeq" id="XP_030752207.1"/>
    </source>
</evidence>
<name>A0A6J2XLL3_SITOR</name>
<dbReference type="KEGG" id="soy:115879459"/>
<dbReference type="OrthoDB" id="6624404at2759"/>
<keyword evidence="6" id="KW-0812">Transmembrane</keyword>
<gene>
    <name evidence="8" type="primary">LOC115879459</name>
</gene>
<evidence type="ECO:0000256" key="2">
    <source>
        <dbReference type="ARBA" id="ARBA00009127"/>
    </source>
</evidence>
<dbReference type="GeneID" id="115879459"/>
<dbReference type="PANTHER" id="PTHR10009:SF7">
    <property type="entry name" value="GH10609P-RELATED"/>
    <property type="match status" value="1"/>
</dbReference>
<dbReference type="AlphaFoldDB" id="A0A6J2XLL3"/>
<proteinExistence type="inferred from homology"/>
<dbReference type="RefSeq" id="XP_030752207.1">
    <property type="nucleotide sequence ID" value="XM_030896347.1"/>
</dbReference>
<keyword evidence="3" id="KW-0964">Secreted</keyword>
<evidence type="ECO:0000256" key="1">
    <source>
        <dbReference type="ARBA" id="ARBA00004613"/>
    </source>
</evidence>
<dbReference type="Proteomes" id="UP000504635">
    <property type="component" value="Unplaced"/>
</dbReference>
<reference evidence="8" key="1">
    <citation type="submission" date="2025-08" db="UniProtKB">
        <authorList>
            <consortium name="RefSeq"/>
        </authorList>
    </citation>
    <scope>IDENTIFICATION</scope>
    <source>
        <tissue evidence="8">Gonads</tissue>
    </source>
</reference>
<sequence length="381" mass="44066">MLTQLIYKKCYKSVFRLLLSRYFNLVLKIMKFLLISYIFIICNIKNIVLFDLTKLENAGLNSDVFISDIAVYFNRAFLTVPRSTCQNNITNPTLVEVPWKEFNTILKVKYNKPIEQQLWAKCDELQNSVSLAKESFKSKLWILDAGNEYCTPKIMVYNVFHNMFLDEVIDLRNIPRKGLNTIIIENSTIPGNHRAFISSPGFSAILVCDLEKLQCKKIKMVTASNHPKSLMIYSMAFSKTSSDFYFVDKYTTQVYSADLNNFINWKDKTSINTTFLGQLMGQSSGLETDLKNGLIYYLTRDYAVVRWIIGTPMAAENHNVLAQSYKRMPYVSRIFTDPQNGIWALVNPFSPENCNTDLTDLKKLDRVAKIMRYNRLLDTFL</sequence>
<keyword evidence="4" id="KW-0732">Signal</keyword>
<dbReference type="InParanoid" id="A0A6J2XLL3"/>
<comment type="similarity">
    <text evidence="2">Belongs to the major royal jelly protein family.</text>
</comment>
<keyword evidence="5" id="KW-0325">Glycoprotein</keyword>
<dbReference type="PANTHER" id="PTHR10009">
    <property type="entry name" value="PROTEIN YELLOW-RELATED"/>
    <property type="match status" value="1"/>
</dbReference>
<dbReference type="InterPro" id="IPR011042">
    <property type="entry name" value="6-blade_b-propeller_TolB-like"/>
</dbReference>
<evidence type="ECO:0000256" key="3">
    <source>
        <dbReference type="ARBA" id="ARBA00022525"/>
    </source>
</evidence>
<dbReference type="Gene3D" id="2.120.10.30">
    <property type="entry name" value="TolB, C-terminal domain"/>
    <property type="match status" value="1"/>
</dbReference>
<keyword evidence="6" id="KW-1133">Transmembrane helix</keyword>
<organism evidence="7 8">
    <name type="scientific">Sitophilus oryzae</name>
    <name type="common">Rice weevil</name>
    <name type="synonym">Curculio oryzae</name>
    <dbReference type="NCBI Taxonomy" id="7048"/>
    <lineage>
        <taxon>Eukaryota</taxon>
        <taxon>Metazoa</taxon>
        <taxon>Ecdysozoa</taxon>
        <taxon>Arthropoda</taxon>
        <taxon>Hexapoda</taxon>
        <taxon>Insecta</taxon>
        <taxon>Pterygota</taxon>
        <taxon>Neoptera</taxon>
        <taxon>Endopterygota</taxon>
        <taxon>Coleoptera</taxon>
        <taxon>Polyphaga</taxon>
        <taxon>Cucujiformia</taxon>
        <taxon>Curculionidae</taxon>
        <taxon>Dryophthorinae</taxon>
        <taxon>Sitophilus</taxon>
    </lineage>
</organism>
<feature type="transmembrane region" description="Helical" evidence="6">
    <location>
        <begin position="21"/>
        <end position="40"/>
    </location>
</feature>